<evidence type="ECO:0000313" key="1">
    <source>
        <dbReference type="EMBL" id="CAD8165538.1"/>
    </source>
</evidence>
<dbReference type="EMBL" id="CAJJDO010000042">
    <property type="protein sequence ID" value="CAD8165538.1"/>
    <property type="molecule type" value="Genomic_DNA"/>
</dbReference>
<accession>A0A8S1UKA9</accession>
<dbReference type="AlphaFoldDB" id="A0A8S1UKA9"/>
<dbReference type="Proteomes" id="UP000689195">
    <property type="component" value="Unassembled WGS sequence"/>
</dbReference>
<evidence type="ECO:0000313" key="2">
    <source>
        <dbReference type="Proteomes" id="UP000689195"/>
    </source>
</evidence>
<proteinExistence type="predicted"/>
<comment type="caution">
    <text evidence="1">The sequence shown here is derived from an EMBL/GenBank/DDBJ whole genome shotgun (WGS) entry which is preliminary data.</text>
</comment>
<protein>
    <submittedName>
        <fullName evidence="1">Uncharacterized protein</fullName>
    </submittedName>
</protein>
<name>A0A8S1UKA9_9CILI</name>
<gene>
    <name evidence="1" type="ORF">PPENT_87.1.T0420269</name>
</gene>
<organism evidence="1 2">
    <name type="scientific">Paramecium pentaurelia</name>
    <dbReference type="NCBI Taxonomy" id="43138"/>
    <lineage>
        <taxon>Eukaryota</taxon>
        <taxon>Sar</taxon>
        <taxon>Alveolata</taxon>
        <taxon>Ciliophora</taxon>
        <taxon>Intramacronucleata</taxon>
        <taxon>Oligohymenophorea</taxon>
        <taxon>Peniculida</taxon>
        <taxon>Parameciidae</taxon>
        <taxon>Paramecium</taxon>
    </lineage>
</organism>
<reference evidence="1" key="1">
    <citation type="submission" date="2021-01" db="EMBL/GenBank/DDBJ databases">
        <authorList>
            <consortium name="Genoscope - CEA"/>
            <person name="William W."/>
        </authorList>
    </citation>
    <scope>NUCLEOTIDE SEQUENCE</scope>
</reference>
<keyword evidence="2" id="KW-1185">Reference proteome</keyword>
<sequence>MLRIHQVIYQIILDIKQKKIKTNQITTDLQGQIVNLEEDIQILSSNYKEIQEFNIPAQSIDMSKLSQFLIQQRIQLQSSQLFNQINQLIENIEQQLLISQDSKNKQIEEYKTSSLNQLCSKHNYQFISVNLIQIKSKNENLNRLACIKCIQEIPIQYVTLSETSKR</sequence>